<feature type="compositionally biased region" description="Basic and acidic residues" evidence="1">
    <location>
        <begin position="220"/>
        <end position="232"/>
    </location>
</feature>
<comment type="caution">
    <text evidence="3">The sequence shown here is derived from an EMBL/GenBank/DDBJ whole genome shotgun (WGS) entry which is preliminary data.</text>
</comment>
<keyword evidence="2" id="KW-0472">Membrane</keyword>
<feature type="compositionally biased region" description="Low complexity" evidence="1">
    <location>
        <begin position="195"/>
        <end position="205"/>
    </location>
</feature>
<name>A0ABN3UGL8_9ACTN</name>
<feature type="compositionally biased region" description="Low complexity" evidence="1">
    <location>
        <begin position="67"/>
        <end position="80"/>
    </location>
</feature>
<dbReference type="Proteomes" id="UP001501842">
    <property type="component" value="Unassembled WGS sequence"/>
</dbReference>
<keyword evidence="4" id="KW-1185">Reference proteome</keyword>
<evidence type="ECO:0000256" key="1">
    <source>
        <dbReference type="SAM" id="MobiDB-lite"/>
    </source>
</evidence>
<evidence type="ECO:0000256" key="2">
    <source>
        <dbReference type="SAM" id="Phobius"/>
    </source>
</evidence>
<dbReference type="RefSeq" id="WP_344453149.1">
    <property type="nucleotide sequence ID" value="NZ_BAAATZ010000021.1"/>
</dbReference>
<feature type="compositionally biased region" description="Acidic residues" evidence="1">
    <location>
        <begin position="354"/>
        <end position="367"/>
    </location>
</feature>
<reference evidence="3 4" key="1">
    <citation type="journal article" date="2019" name="Int. J. Syst. Evol. Microbiol.">
        <title>The Global Catalogue of Microorganisms (GCM) 10K type strain sequencing project: providing services to taxonomists for standard genome sequencing and annotation.</title>
        <authorList>
            <consortium name="The Broad Institute Genomics Platform"/>
            <consortium name="The Broad Institute Genome Sequencing Center for Infectious Disease"/>
            <person name="Wu L."/>
            <person name="Ma J."/>
        </authorList>
    </citation>
    <scope>NUCLEOTIDE SEQUENCE [LARGE SCALE GENOMIC DNA]</scope>
    <source>
        <strain evidence="3 4">JCM 8201</strain>
    </source>
</reference>
<sequence length="443" mass="46497">MIILSGLLVIVAIALLVAGIVTEEQGVLGLTGLQLIYVSIAVSVVSALCLAIGVLIRRKELFGSAPARRPAAPKSRPAGRAARKAAAKAAAEDPAPSPEAEEGTPYAFPMPTAQVPDDALVYVIPGRKRYHLDTCRQLAGRQTEELTYIEAQEEGFSPCTACLPDTALAARATAATAGGGDPEGDQDASSDAGSPTETFTEPFTPESRRGFEPTLNFEAAPDRDEAPPREQRPGALPSGGMDWTPASSEPPAADTVTDWDPKALTADPLDPSYRLPEESYSSGPNPLEPRRSGDSWSSPAPADAFWAKSADADADPTPDQGTPLPELPLDEPLPGDSAQGESPLSEPVRPAADPEPETAPEPAAEEESSAHPVVPGSREPEAASGGPVVRILSGTKRYHRPDCALIEDIGEEDEDLETLSREVAKERGCTPCLVCQPDKEPAV</sequence>
<feature type="region of interest" description="Disordered" evidence="1">
    <location>
        <begin position="173"/>
        <end position="394"/>
    </location>
</feature>
<proteinExistence type="predicted"/>
<feature type="transmembrane region" description="Helical" evidence="2">
    <location>
        <begin position="35"/>
        <end position="56"/>
    </location>
</feature>
<dbReference type="EMBL" id="BAAATZ010000021">
    <property type="protein sequence ID" value="GAA2732169.1"/>
    <property type="molecule type" value="Genomic_DNA"/>
</dbReference>
<evidence type="ECO:0000313" key="3">
    <source>
        <dbReference type="EMBL" id="GAA2732169.1"/>
    </source>
</evidence>
<evidence type="ECO:0000313" key="4">
    <source>
        <dbReference type="Proteomes" id="UP001501842"/>
    </source>
</evidence>
<organism evidence="3 4">
    <name type="scientific">Actinocorallia aurantiaca</name>
    <dbReference type="NCBI Taxonomy" id="46204"/>
    <lineage>
        <taxon>Bacteria</taxon>
        <taxon>Bacillati</taxon>
        <taxon>Actinomycetota</taxon>
        <taxon>Actinomycetes</taxon>
        <taxon>Streptosporangiales</taxon>
        <taxon>Thermomonosporaceae</taxon>
        <taxon>Actinocorallia</taxon>
    </lineage>
</organism>
<protein>
    <submittedName>
        <fullName evidence="3">Uncharacterized protein</fullName>
    </submittedName>
</protein>
<keyword evidence="2" id="KW-0812">Transmembrane</keyword>
<feature type="region of interest" description="Disordered" evidence="1">
    <location>
        <begin position="67"/>
        <end position="111"/>
    </location>
</feature>
<accession>A0ABN3UGL8</accession>
<gene>
    <name evidence="3" type="ORF">GCM10010439_49290</name>
</gene>
<keyword evidence="2" id="KW-1133">Transmembrane helix</keyword>